<dbReference type="AlphaFoldDB" id="A0A0N8S1B8"/>
<accession>A0A0N8S1B8</accession>
<proteinExistence type="predicted"/>
<dbReference type="Proteomes" id="UP000050455">
    <property type="component" value="Unassembled WGS sequence"/>
</dbReference>
<reference evidence="2 3" key="1">
    <citation type="submission" date="2015-09" db="EMBL/GenBank/DDBJ databases">
        <title>Genome announcement of multiple Pseudomonas syringae strains.</title>
        <authorList>
            <person name="Thakur S."/>
            <person name="Wang P.W."/>
            <person name="Gong Y."/>
            <person name="Weir B.S."/>
            <person name="Guttman D.S."/>
        </authorList>
    </citation>
    <scope>NUCLEOTIDE SEQUENCE [LARGE SCALE GENOMIC DNA]</scope>
    <source>
        <strain evidence="2 3">ICMP6289</strain>
    </source>
</reference>
<keyword evidence="3" id="KW-1185">Reference proteome</keyword>
<feature type="compositionally biased region" description="Basic and acidic residues" evidence="1">
    <location>
        <begin position="230"/>
        <end position="246"/>
    </location>
</feature>
<evidence type="ECO:0000256" key="1">
    <source>
        <dbReference type="SAM" id="MobiDB-lite"/>
    </source>
</evidence>
<feature type="region of interest" description="Disordered" evidence="1">
    <location>
        <begin position="226"/>
        <end position="266"/>
    </location>
</feature>
<dbReference type="EMBL" id="LJQT01000427">
    <property type="protein sequence ID" value="KPX81551.1"/>
    <property type="molecule type" value="Genomic_DNA"/>
</dbReference>
<evidence type="ECO:0000313" key="2">
    <source>
        <dbReference type="EMBL" id="KPX81551.1"/>
    </source>
</evidence>
<comment type="caution">
    <text evidence="2">The sequence shown here is derived from an EMBL/GenBank/DDBJ whole genome shotgun (WGS) entry which is preliminary data.</text>
</comment>
<protein>
    <submittedName>
        <fullName evidence="2">Uncharacterized protein</fullName>
    </submittedName>
</protein>
<organism evidence="2 3">
    <name type="scientific">Pseudomonas meliae</name>
    <dbReference type="NCBI Taxonomy" id="86176"/>
    <lineage>
        <taxon>Bacteria</taxon>
        <taxon>Pseudomonadati</taxon>
        <taxon>Pseudomonadota</taxon>
        <taxon>Gammaproteobacteria</taxon>
        <taxon>Pseudomonadales</taxon>
        <taxon>Pseudomonadaceae</taxon>
        <taxon>Pseudomonas</taxon>
    </lineage>
</organism>
<dbReference type="PATRIC" id="fig|86176.4.peg.3549"/>
<evidence type="ECO:0000313" key="3">
    <source>
        <dbReference type="Proteomes" id="UP000050455"/>
    </source>
</evidence>
<feature type="region of interest" description="Disordered" evidence="1">
    <location>
        <begin position="1"/>
        <end position="21"/>
    </location>
</feature>
<name>A0A0N8S1B8_9PSED</name>
<sequence>MTLHKAARLSPSDPHSALRRPARNMPAQYAAPRHLSNQQLKNPLIRSAYERLSNIVSYRGQYLRRLDTVHGDRRTRVEKFQVIERVAEQLLVRLDLATGVLGFIDPESGRYVLNTQRKIAEDSEGVSSPVLCRLFKTLDEAGYVYRRIERIRLEEKDDSGLNLVRTRVLIRFTKQFWKDLGLAYVFERVQHSAKKKREAQLRELGQRRQADMERHSKELLRREVSRKRWQAKEARDGDAVRTKESRSASPRQDSPPSRKGSNDLTSALERLVASVAKKAG</sequence>
<gene>
    <name evidence="2" type="ORF">ALO64_03185</name>
</gene>